<dbReference type="Proteomes" id="UP000241247">
    <property type="component" value="Unassembled WGS sequence"/>
</dbReference>
<dbReference type="EMBL" id="PZZZ01000001">
    <property type="protein sequence ID" value="PTM98598.1"/>
    <property type="molecule type" value="Genomic_DNA"/>
</dbReference>
<comment type="caution">
    <text evidence="1">The sequence shown here is derived from an EMBL/GenBank/DDBJ whole genome shotgun (WGS) entry which is preliminary data.</text>
</comment>
<accession>A0A2T5BI22</accession>
<dbReference type="AlphaFoldDB" id="A0A2T5BI22"/>
<keyword evidence="2" id="KW-1185">Reference proteome</keyword>
<evidence type="ECO:0000313" key="1">
    <source>
        <dbReference type="EMBL" id="PTM98598.1"/>
    </source>
</evidence>
<evidence type="ECO:0000313" key="2">
    <source>
        <dbReference type="Proteomes" id="UP000241247"/>
    </source>
</evidence>
<reference evidence="1 2" key="1">
    <citation type="submission" date="2018-04" db="EMBL/GenBank/DDBJ databases">
        <title>Genomic Encyclopedia of Type Strains, Phase IV (KMG-IV): sequencing the most valuable type-strain genomes for metagenomic binning, comparative biology and taxonomic classification.</title>
        <authorList>
            <person name="Goeker M."/>
        </authorList>
    </citation>
    <scope>NUCLEOTIDE SEQUENCE [LARGE SCALE GENOMIC DNA]</scope>
    <source>
        <strain evidence="1 2">DSM 7138</strain>
    </source>
</reference>
<protein>
    <submittedName>
        <fullName evidence="1">Uncharacterized protein</fullName>
    </submittedName>
</protein>
<sequence length="65" mass="7729">MSTTDRRPRGLWERLFGRWLERANYDWGCGPVDLPEGDMLQEKLVCEGDLPRLPRRPGHYRAFVR</sequence>
<organism evidence="1 2">
    <name type="scientific">Mycoplana dimorpha</name>
    <dbReference type="NCBI Taxonomy" id="28320"/>
    <lineage>
        <taxon>Bacteria</taxon>
        <taxon>Pseudomonadati</taxon>
        <taxon>Pseudomonadota</taxon>
        <taxon>Alphaproteobacteria</taxon>
        <taxon>Hyphomicrobiales</taxon>
        <taxon>Rhizobiaceae</taxon>
        <taxon>Mycoplana</taxon>
    </lineage>
</organism>
<dbReference type="OrthoDB" id="9801123at2"/>
<gene>
    <name evidence="1" type="ORF">C7449_101263</name>
</gene>
<proteinExistence type="predicted"/>
<dbReference type="RefSeq" id="WP_108000975.1">
    <property type="nucleotide sequence ID" value="NZ_JBHEEX010000008.1"/>
</dbReference>
<name>A0A2T5BI22_MYCDI</name>